<keyword evidence="1" id="KW-0347">Helicase</keyword>
<keyword evidence="2" id="KW-1185">Reference proteome</keyword>
<organism evidence="1 2">
    <name type="scientific">Pseudodesulfovibrio profundus</name>
    <dbReference type="NCBI Taxonomy" id="57320"/>
    <lineage>
        <taxon>Bacteria</taxon>
        <taxon>Pseudomonadati</taxon>
        <taxon>Thermodesulfobacteriota</taxon>
        <taxon>Desulfovibrionia</taxon>
        <taxon>Desulfovibrionales</taxon>
        <taxon>Desulfovibrionaceae</taxon>
    </lineage>
</organism>
<proteinExistence type="predicted"/>
<evidence type="ECO:0000313" key="2">
    <source>
        <dbReference type="Proteomes" id="UP000219215"/>
    </source>
</evidence>
<keyword evidence="1" id="KW-0547">Nucleotide-binding</keyword>
<keyword evidence="1" id="KW-0067">ATP-binding</keyword>
<name>A0A2C8F4B9_9BACT</name>
<dbReference type="Proteomes" id="UP000219215">
    <property type="component" value="Chromosome DPRO"/>
</dbReference>
<dbReference type="EMBL" id="LT907975">
    <property type="protein sequence ID" value="SOB57571.1"/>
    <property type="molecule type" value="Genomic_DNA"/>
</dbReference>
<accession>A0A2C8F4B9</accession>
<reference evidence="2" key="1">
    <citation type="submission" date="2017-09" db="EMBL/GenBank/DDBJ databases">
        <authorList>
            <person name="Regsiter A."/>
            <person name="William W."/>
        </authorList>
    </citation>
    <scope>NUCLEOTIDE SEQUENCE [LARGE SCALE GENOMIC DNA]</scope>
    <source>
        <strain evidence="2">500-1</strain>
    </source>
</reference>
<sequence>MSTLSSGPVFRGHFFPMFGFPTRTRFLYHKRPLRWPPQYGIIDRELDIAISQFAPGAQSIKDDKLHTAVGVVEFVPEAGNAVEGPNPLGESETVGVCRRCQALVPQPMPMGTCPFCSAAQGSDGYRLAELTEPPGFSTWWWISDRAEFRGGFEFTPRALRARMGAGLNNYRPHGNFSIDAGSARIYRINDNDGNDFEFRKLDHRHFWMVEEAFDSALRDLPAAEQRRIQRPSFDSATPPVRRALAAISNTDVMAAGINVVPVGLCLNPSKPEAKAAWYSFGFLVRRAAAVSLDVNESELDLGIQPIPDFSTPFAPPTARIFISDSLENGAGYSTFLGDPNRFEELLRFVLGQARPSWTRSTPPDSFHSPLVTPPHSHDCVSSCHRCLREFGNMAYHPILDWRLGLDMARLALDPGAHIDLTESYWFDLVARIAPPYFGGLSLQARTFDTLSGGVDAFNNEAFILIHPLWDTDAANFRPEVAAAVADAQGQGFRVTLRSVFHAVRFPYE</sequence>
<keyword evidence="1" id="KW-0378">Hydrolase</keyword>
<dbReference type="AlphaFoldDB" id="A0A2C8F4B9"/>
<protein>
    <submittedName>
        <fullName evidence="1">DEAD/DEAH box helicase</fullName>
    </submittedName>
</protein>
<gene>
    <name evidence="1" type="ORF">DPRO_0686</name>
</gene>
<evidence type="ECO:0000313" key="1">
    <source>
        <dbReference type="EMBL" id="SOB57571.1"/>
    </source>
</evidence>
<dbReference type="KEGG" id="pprf:DPRO_0686"/>
<dbReference type="GO" id="GO:0004386">
    <property type="term" value="F:helicase activity"/>
    <property type="evidence" value="ECO:0007669"/>
    <property type="project" value="UniProtKB-KW"/>
</dbReference>